<reference evidence="1 3" key="1">
    <citation type="journal article" date="2001" name="Int. J. Syst. Evol. Microbiol.">
        <title>Agreia bicolorata gen. nov., sp. nov., to accommodate actinobacteria isolated from narrow reed grass infected by the nematode Heteroanguina graminophila.</title>
        <authorList>
            <person name="Evtushenko L.I."/>
            <person name="Dorofeeva L.V."/>
            <person name="Dobrovolskaya T.G."/>
            <person name="Streshinskaya G.M."/>
            <person name="Subbotin S.A."/>
            <person name="Tiedje J.M."/>
        </authorList>
    </citation>
    <scope>NUCLEOTIDE SEQUENCE [LARGE SCALE GENOMIC DNA]</scope>
    <source>
        <strain evidence="1 3">VKM Ac-1804</strain>
    </source>
</reference>
<dbReference type="PANTHER" id="PTHR43235:SF1">
    <property type="entry name" value="GLUTAMINE AMIDOTRANSFERASE PB2B2.05-RELATED"/>
    <property type="match status" value="1"/>
</dbReference>
<accession>A0A1T4XB27</accession>
<dbReference type="InterPro" id="IPR011697">
    <property type="entry name" value="Peptidase_C26"/>
</dbReference>
<dbReference type="GO" id="GO:0005829">
    <property type="term" value="C:cytosol"/>
    <property type="evidence" value="ECO:0007669"/>
    <property type="project" value="TreeGrafter"/>
</dbReference>
<reference evidence="2" key="4">
    <citation type="submission" date="2017-02" db="EMBL/GenBank/DDBJ databases">
        <authorList>
            <person name="Peterson S.W."/>
        </authorList>
    </citation>
    <scope>NUCLEOTIDE SEQUENCE [LARGE SCALE GENOMIC DNA]</scope>
    <source>
        <strain evidence="2">VKM Ac-2052</strain>
    </source>
</reference>
<reference evidence="1" key="2">
    <citation type="submission" date="2015-02" db="EMBL/GenBank/DDBJ databases">
        <authorList>
            <person name="Vasilyev I.Y."/>
            <person name="Siniagina M.N."/>
            <person name="Malanin S.Y."/>
            <person name="Boulygina E.A."/>
            <person name="Grygoryeva T.V."/>
            <person name="Yarullina D.R."/>
            <person name="Ilinskaya O.N."/>
        </authorList>
    </citation>
    <scope>NUCLEOTIDE SEQUENCE</scope>
    <source>
        <strain evidence="1">VKM Ac-1804</strain>
    </source>
</reference>
<evidence type="ECO:0000313" key="3">
    <source>
        <dbReference type="Proteomes" id="UP000032503"/>
    </source>
</evidence>
<dbReference type="GO" id="GO:0033969">
    <property type="term" value="F:gamma-glutamyl-gamma-aminobutyrate hydrolase activity"/>
    <property type="evidence" value="ECO:0007669"/>
    <property type="project" value="TreeGrafter"/>
</dbReference>
<dbReference type="AlphaFoldDB" id="A0A1T4XB27"/>
<evidence type="ECO:0000313" key="4">
    <source>
        <dbReference type="Proteomes" id="UP000189735"/>
    </source>
</evidence>
<reference evidence="4" key="3">
    <citation type="submission" date="2017-02" db="EMBL/GenBank/DDBJ databases">
        <authorList>
            <person name="Varghese N."/>
            <person name="Submissions S."/>
        </authorList>
    </citation>
    <scope>NUCLEOTIDE SEQUENCE [LARGE SCALE GENOMIC DNA]</scope>
    <source>
        <strain evidence="4">VKM Ac-2052</strain>
    </source>
</reference>
<dbReference type="InterPro" id="IPR044668">
    <property type="entry name" value="PuuD-like"/>
</dbReference>
<dbReference type="InterPro" id="IPR029062">
    <property type="entry name" value="Class_I_gatase-like"/>
</dbReference>
<dbReference type="GO" id="GO:0006598">
    <property type="term" value="P:polyamine catabolic process"/>
    <property type="evidence" value="ECO:0007669"/>
    <property type="project" value="TreeGrafter"/>
</dbReference>
<proteinExistence type="predicted"/>
<gene>
    <name evidence="2" type="ORF">SAMN06295879_0948</name>
    <name evidence="1" type="ORF">TZ00_01485</name>
</gene>
<dbReference type="PANTHER" id="PTHR43235">
    <property type="entry name" value="GLUTAMINE AMIDOTRANSFERASE PB2B2.05-RELATED"/>
    <property type="match status" value="1"/>
</dbReference>
<dbReference type="GO" id="GO:0016740">
    <property type="term" value="F:transferase activity"/>
    <property type="evidence" value="ECO:0007669"/>
    <property type="project" value="UniProtKB-KW"/>
</dbReference>
<dbReference type="PRINTS" id="PR00096">
    <property type="entry name" value="GATASE"/>
</dbReference>
<name>A0A1T4XB27_9MICO</name>
<dbReference type="Gene3D" id="3.40.50.880">
    <property type="match status" value="1"/>
</dbReference>
<evidence type="ECO:0000313" key="1">
    <source>
        <dbReference type="EMBL" id="KJC65543.1"/>
    </source>
</evidence>
<protein>
    <submittedName>
        <fullName evidence="2">Putative glutamine amidotransferase</fullName>
    </submittedName>
</protein>
<dbReference type="Proteomes" id="UP000189735">
    <property type="component" value="Unassembled WGS sequence"/>
</dbReference>
<dbReference type="PROSITE" id="PS51273">
    <property type="entry name" value="GATASE_TYPE_1"/>
    <property type="match status" value="1"/>
</dbReference>
<dbReference type="Pfam" id="PF07722">
    <property type="entry name" value="Peptidase_C26"/>
    <property type="match status" value="1"/>
</dbReference>
<dbReference type="EMBL" id="FUYG01000002">
    <property type="protein sequence ID" value="SKA86659.1"/>
    <property type="molecule type" value="Genomic_DNA"/>
</dbReference>
<dbReference type="EMBL" id="JYFC01000001">
    <property type="protein sequence ID" value="KJC65543.1"/>
    <property type="molecule type" value="Genomic_DNA"/>
</dbReference>
<sequence length="247" mass="26236">MTTRTEKRLSVVEVTRYRPRDVEYHAYVEVLNSRAVRAAQDAGWVVNRVAAADVGTASLLALTDASDAIMLMGGEDISPRFYDGAADYPFESQHFETADEGQISLVHRAIRRGTPLLGICRGLQVINVALGGSIVQDLGTQTIHKNLGAPIRDIMAAHTVALDSSSRLSTDLGVSEILVQSAHHQAVAHLGDGLVTVGVAPDGVVEAVEHIEAPITGVQFHPEDPGAPSGQLAALVARLSVRERALA</sequence>
<dbReference type="RefSeq" id="WP_044438743.1">
    <property type="nucleotide sequence ID" value="NZ_FUYG01000002.1"/>
</dbReference>
<keyword evidence="2" id="KW-0315">Glutamine amidotransferase</keyword>
<organism evidence="2 4">
    <name type="scientific">Agreia bicolorata</name>
    <dbReference type="NCBI Taxonomy" id="110935"/>
    <lineage>
        <taxon>Bacteria</taxon>
        <taxon>Bacillati</taxon>
        <taxon>Actinomycetota</taxon>
        <taxon>Actinomycetes</taxon>
        <taxon>Micrococcales</taxon>
        <taxon>Microbacteriaceae</taxon>
        <taxon>Agreia</taxon>
    </lineage>
</organism>
<evidence type="ECO:0000313" key="2">
    <source>
        <dbReference type="EMBL" id="SKA86659.1"/>
    </source>
</evidence>
<keyword evidence="3" id="KW-1185">Reference proteome</keyword>
<dbReference type="Proteomes" id="UP000032503">
    <property type="component" value="Unassembled WGS sequence"/>
</dbReference>
<dbReference type="SUPFAM" id="SSF52317">
    <property type="entry name" value="Class I glutamine amidotransferase-like"/>
    <property type="match status" value="1"/>
</dbReference>
<keyword evidence="2" id="KW-0808">Transferase</keyword>